<reference evidence="2" key="1">
    <citation type="journal article" date="2023" name="Front. Plant Sci.">
        <title>Chromosomal-level genome assembly of Melastoma candidum provides insights into trichome evolution.</title>
        <authorList>
            <person name="Zhong Y."/>
            <person name="Wu W."/>
            <person name="Sun C."/>
            <person name="Zou P."/>
            <person name="Liu Y."/>
            <person name="Dai S."/>
            <person name="Zhou R."/>
        </authorList>
    </citation>
    <scope>NUCLEOTIDE SEQUENCE [LARGE SCALE GENOMIC DNA]</scope>
</reference>
<evidence type="ECO:0000313" key="1">
    <source>
        <dbReference type="EMBL" id="KAI4383697.1"/>
    </source>
</evidence>
<organism evidence="1 2">
    <name type="scientific">Melastoma candidum</name>
    <dbReference type="NCBI Taxonomy" id="119954"/>
    <lineage>
        <taxon>Eukaryota</taxon>
        <taxon>Viridiplantae</taxon>
        <taxon>Streptophyta</taxon>
        <taxon>Embryophyta</taxon>
        <taxon>Tracheophyta</taxon>
        <taxon>Spermatophyta</taxon>
        <taxon>Magnoliopsida</taxon>
        <taxon>eudicotyledons</taxon>
        <taxon>Gunneridae</taxon>
        <taxon>Pentapetalae</taxon>
        <taxon>rosids</taxon>
        <taxon>malvids</taxon>
        <taxon>Myrtales</taxon>
        <taxon>Melastomataceae</taxon>
        <taxon>Melastomatoideae</taxon>
        <taxon>Melastomateae</taxon>
        <taxon>Melastoma</taxon>
    </lineage>
</organism>
<sequence length="347" mass="38567">MEDYLDRLPDDLLLAIFSRVRDATDLVHLLSLCRRFRSLVPLVRSLSLSFASPKLPVLTPSQGKSRPSSSFVKNPLGFLYDRVYRSLARRLVRSKPRSRGCRCLEEDKIVEEVGGRLRLFGEARDVRVSLPCGVSAADNDGTFLKWRASYGSKIRSCVILGADEVCLIGESLPTKEGSDGEETPAVPLSDGELDLRVNWIISCLIAASYRHYMVKKVIENSPAIRKIVVGDERGQGKVVMGEEEVSEARKEGTREGRDEEETEGSEAPDLRVKLWHVPYLELPRCGRALKGATMAVITPIAGGGRDGDEILEVRMEGEDGDEDGVFVEAVTELRKRNKLYLLEMNSS</sequence>
<protein>
    <submittedName>
        <fullName evidence="1">Uncharacterized protein</fullName>
    </submittedName>
</protein>
<proteinExistence type="predicted"/>
<comment type="caution">
    <text evidence="1">The sequence shown here is derived from an EMBL/GenBank/DDBJ whole genome shotgun (WGS) entry which is preliminary data.</text>
</comment>
<dbReference type="EMBL" id="CM042882">
    <property type="protein sequence ID" value="KAI4383697.1"/>
    <property type="molecule type" value="Genomic_DNA"/>
</dbReference>
<evidence type="ECO:0000313" key="2">
    <source>
        <dbReference type="Proteomes" id="UP001057402"/>
    </source>
</evidence>
<dbReference type="Proteomes" id="UP001057402">
    <property type="component" value="Chromosome 3"/>
</dbReference>
<accession>A0ACB9RXG0</accession>
<name>A0ACB9RXG0_9MYRT</name>
<keyword evidence="2" id="KW-1185">Reference proteome</keyword>
<gene>
    <name evidence="1" type="ORF">MLD38_009503</name>
</gene>